<keyword evidence="1" id="KW-0812">Transmembrane</keyword>
<dbReference type="Proteomes" id="UP000199475">
    <property type="component" value="Unassembled WGS sequence"/>
</dbReference>
<evidence type="ECO:0000256" key="1">
    <source>
        <dbReference type="SAM" id="Phobius"/>
    </source>
</evidence>
<gene>
    <name evidence="2" type="ORF">SAMN04488242_1020</name>
</gene>
<feature type="transmembrane region" description="Helical" evidence="1">
    <location>
        <begin position="64"/>
        <end position="84"/>
    </location>
</feature>
<feature type="transmembrane region" description="Helical" evidence="1">
    <location>
        <begin position="118"/>
        <end position="144"/>
    </location>
</feature>
<dbReference type="EMBL" id="FNGP01000002">
    <property type="protein sequence ID" value="SDL32235.1"/>
    <property type="molecule type" value="Genomic_DNA"/>
</dbReference>
<protein>
    <submittedName>
        <fullName evidence="2">Uncharacterized protein</fullName>
    </submittedName>
</protein>
<dbReference type="STRING" id="686624.SAMN04488242_1020"/>
<feature type="transmembrane region" description="Helical" evidence="1">
    <location>
        <begin position="39"/>
        <end position="58"/>
    </location>
</feature>
<reference evidence="2 3" key="1">
    <citation type="submission" date="2016-10" db="EMBL/GenBank/DDBJ databases">
        <authorList>
            <person name="de Groot N.N."/>
        </authorList>
    </citation>
    <scope>NUCLEOTIDE SEQUENCE [LARGE SCALE GENOMIC DNA]</scope>
    <source>
        <strain evidence="2 3">CGMCC 1.9159</strain>
    </source>
</reference>
<dbReference type="AlphaFoldDB" id="A0A1G9J4K4"/>
<organism evidence="2 3">
    <name type="scientific">Tessaracoccus oleiagri</name>
    <dbReference type="NCBI Taxonomy" id="686624"/>
    <lineage>
        <taxon>Bacteria</taxon>
        <taxon>Bacillati</taxon>
        <taxon>Actinomycetota</taxon>
        <taxon>Actinomycetes</taxon>
        <taxon>Propionibacteriales</taxon>
        <taxon>Propionibacteriaceae</taxon>
        <taxon>Tessaracoccus</taxon>
    </lineage>
</organism>
<keyword evidence="1" id="KW-0472">Membrane</keyword>
<keyword evidence="3" id="KW-1185">Reference proteome</keyword>
<sequence>MSTRGPSLSPRVSGRGGRIADMADSGGHHVRHVVVRARLQLLTLLVTGVLALLVIHFFVSPLLWSAWVIGVVALLVSMSAWVVWGTRLRGSLASCAVTWAAHVTAAAALFILNGYGVAAIAAGVVYGSLWAAVLLLPLGLEALLMRLRASSLRRGERYSPH</sequence>
<proteinExistence type="predicted"/>
<keyword evidence="1" id="KW-1133">Transmembrane helix</keyword>
<evidence type="ECO:0000313" key="3">
    <source>
        <dbReference type="Proteomes" id="UP000199475"/>
    </source>
</evidence>
<evidence type="ECO:0000313" key="2">
    <source>
        <dbReference type="EMBL" id="SDL32235.1"/>
    </source>
</evidence>
<feature type="transmembrane region" description="Helical" evidence="1">
    <location>
        <begin position="91"/>
        <end position="112"/>
    </location>
</feature>
<name>A0A1G9J4K4_9ACTN</name>
<accession>A0A1G9J4K4</accession>